<dbReference type="NCBIfam" id="TIGR01552">
    <property type="entry name" value="phd_fam"/>
    <property type="match status" value="1"/>
</dbReference>
<sequence length="85" mass="8860">MTAVPVRELRNNTADVVRRVQGGEDITITANGVAVASLVPVRAGRREWIGPVDLITLLGTPADAGLRDELADLAGDTTDDLGPIA</sequence>
<accession>A0A1H3N178</accession>
<dbReference type="SUPFAM" id="SSF143120">
    <property type="entry name" value="YefM-like"/>
    <property type="match status" value="1"/>
</dbReference>
<evidence type="ECO:0000256" key="1">
    <source>
        <dbReference type="ARBA" id="ARBA00009981"/>
    </source>
</evidence>
<evidence type="ECO:0000256" key="2">
    <source>
        <dbReference type="RuleBase" id="RU362080"/>
    </source>
</evidence>
<name>A0A1H3N178_9MICO</name>
<dbReference type="STRING" id="381665.SAMN05216554_1650"/>
<evidence type="ECO:0000313" key="3">
    <source>
        <dbReference type="EMBL" id="SDY82677.1"/>
    </source>
</evidence>
<keyword evidence="4" id="KW-1185">Reference proteome</keyword>
<dbReference type="RefSeq" id="WP_092551208.1">
    <property type="nucleotide sequence ID" value="NZ_FNPZ01000001.1"/>
</dbReference>
<dbReference type="OrthoDB" id="33091at2"/>
<evidence type="ECO:0000313" key="4">
    <source>
        <dbReference type="Proteomes" id="UP000198891"/>
    </source>
</evidence>
<reference evidence="3 4" key="1">
    <citation type="submission" date="2016-10" db="EMBL/GenBank/DDBJ databases">
        <authorList>
            <person name="de Groot N.N."/>
        </authorList>
    </citation>
    <scope>NUCLEOTIDE SEQUENCE [LARGE SCALE GENOMIC DNA]</scope>
    <source>
        <strain evidence="3 4">CGMCC 4.3491</strain>
    </source>
</reference>
<comment type="similarity">
    <text evidence="1 2">Belongs to the phD/YefM antitoxin family.</text>
</comment>
<gene>
    <name evidence="3" type="ORF">SAMN05216554_1650</name>
</gene>
<organism evidence="3 4">
    <name type="scientific">Herbiconiux ginsengi</name>
    <dbReference type="NCBI Taxonomy" id="381665"/>
    <lineage>
        <taxon>Bacteria</taxon>
        <taxon>Bacillati</taxon>
        <taxon>Actinomycetota</taxon>
        <taxon>Actinomycetes</taxon>
        <taxon>Micrococcales</taxon>
        <taxon>Microbacteriaceae</taxon>
        <taxon>Herbiconiux</taxon>
    </lineage>
</organism>
<dbReference type="InterPro" id="IPR036165">
    <property type="entry name" value="YefM-like_sf"/>
</dbReference>
<dbReference type="AlphaFoldDB" id="A0A1H3N178"/>
<comment type="function">
    <text evidence="2">Antitoxin component of a type II toxin-antitoxin (TA) system.</text>
</comment>
<dbReference type="EMBL" id="FNPZ01000001">
    <property type="protein sequence ID" value="SDY82677.1"/>
    <property type="molecule type" value="Genomic_DNA"/>
</dbReference>
<dbReference type="Pfam" id="PF02604">
    <property type="entry name" value="PhdYeFM_antitox"/>
    <property type="match status" value="1"/>
</dbReference>
<proteinExistence type="inferred from homology"/>
<dbReference type="Gene3D" id="3.40.1620.10">
    <property type="entry name" value="YefM-like domain"/>
    <property type="match status" value="1"/>
</dbReference>
<dbReference type="InterPro" id="IPR006442">
    <property type="entry name" value="Antitoxin_Phd/YefM"/>
</dbReference>
<protein>
    <recommendedName>
        <fullName evidence="2">Antitoxin</fullName>
    </recommendedName>
</protein>
<dbReference type="Proteomes" id="UP000198891">
    <property type="component" value="Unassembled WGS sequence"/>
</dbReference>